<evidence type="ECO:0000256" key="1">
    <source>
        <dbReference type="SAM" id="Phobius"/>
    </source>
</evidence>
<keyword evidence="1" id="KW-1133">Transmembrane helix</keyword>
<feature type="transmembrane region" description="Helical" evidence="1">
    <location>
        <begin position="219"/>
        <end position="239"/>
    </location>
</feature>
<evidence type="ECO:0000313" key="3">
    <source>
        <dbReference type="Proteomes" id="UP000503088"/>
    </source>
</evidence>
<keyword evidence="1" id="KW-0812">Transmembrane</keyword>
<protein>
    <submittedName>
        <fullName evidence="2">ABC transporter permease subunit</fullName>
    </submittedName>
</protein>
<dbReference type="EMBL" id="CP048104">
    <property type="protein sequence ID" value="QKG85123.1"/>
    <property type="molecule type" value="Genomic_DNA"/>
</dbReference>
<dbReference type="PANTHER" id="PTHR37305">
    <property type="entry name" value="INTEGRAL MEMBRANE PROTEIN-RELATED"/>
    <property type="match status" value="1"/>
</dbReference>
<feature type="transmembrane region" description="Helical" evidence="1">
    <location>
        <begin position="98"/>
        <end position="126"/>
    </location>
</feature>
<accession>A0A7D3Y2Q6</accession>
<feature type="transmembrane region" description="Helical" evidence="1">
    <location>
        <begin position="12"/>
        <end position="36"/>
    </location>
</feature>
<dbReference type="RefSeq" id="WP_173223478.1">
    <property type="nucleotide sequence ID" value="NZ_CP048104.1"/>
</dbReference>
<gene>
    <name evidence="2" type="ORF">GXN76_12030</name>
</gene>
<organism evidence="2 3">
    <name type="scientific">Kroppenstedtia pulmonis</name>
    <dbReference type="NCBI Taxonomy" id="1380685"/>
    <lineage>
        <taxon>Bacteria</taxon>
        <taxon>Bacillati</taxon>
        <taxon>Bacillota</taxon>
        <taxon>Bacilli</taxon>
        <taxon>Bacillales</taxon>
        <taxon>Thermoactinomycetaceae</taxon>
        <taxon>Kroppenstedtia</taxon>
    </lineage>
</organism>
<feature type="transmembrane region" description="Helical" evidence="1">
    <location>
        <begin position="170"/>
        <end position="194"/>
    </location>
</feature>
<keyword evidence="3" id="KW-1185">Reference proteome</keyword>
<sequence length="244" mass="27772">MLQIYRLEFAKLQWSVVVILIALDALINSGLGAMYMESFKDIFAPSWNQLYIQSQSFHALFFYPLYVGILASLICYYEHQNNAWKQLLSLPVSKTHLYLAKFLVLISLMALVQVAFFGMYLIAGWIIQPPGKIEWSQLLGHGILGWVSIFPLAALQLWISQKVTGFGKSLALNVSLVLPNIFSTALVSYLAAWYPFAPPSFAMYPGGGPIPSRFHPEPFWATVALTFLLYFTVGWRMFVKREWK</sequence>
<evidence type="ECO:0000313" key="2">
    <source>
        <dbReference type="EMBL" id="QKG85123.1"/>
    </source>
</evidence>
<feature type="transmembrane region" description="Helical" evidence="1">
    <location>
        <begin position="56"/>
        <end position="77"/>
    </location>
</feature>
<dbReference type="KEGG" id="kpul:GXN76_12030"/>
<dbReference type="CDD" id="cd21809">
    <property type="entry name" value="ABC-2_lan_permease-like"/>
    <property type="match status" value="1"/>
</dbReference>
<name>A0A7D3Y2Q6_9BACL</name>
<reference evidence="2 3" key="1">
    <citation type="submission" date="2020-01" db="EMBL/GenBank/DDBJ databases">
        <authorList>
            <person name="Gulvik C.A."/>
            <person name="Batra D.G."/>
        </authorList>
    </citation>
    <scope>NUCLEOTIDE SEQUENCE [LARGE SCALE GENOMIC DNA]</scope>
    <source>
        <strain evidence="2 3">W9323</strain>
    </source>
</reference>
<dbReference type="AlphaFoldDB" id="A0A7D3Y2Q6"/>
<dbReference type="Proteomes" id="UP000503088">
    <property type="component" value="Chromosome"/>
</dbReference>
<feature type="transmembrane region" description="Helical" evidence="1">
    <location>
        <begin position="138"/>
        <end position="158"/>
    </location>
</feature>
<keyword evidence="1" id="KW-0472">Membrane</keyword>
<dbReference type="Pfam" id="PF12730">
    <property type="entry name" value="ABC2_membrane_4"/>
    <property type="match status" value="1"/>
</dbReference>
<proteinExistence type="predicted"/>
<dbReference type="PANTHER" id="PTHR37305:SF1">
    <property type="entry name" value="MEMBRANE PROTEIN"/>
    <property type="match status" value="1"/>
</dbReference>